<dbReference type="RefSeq" id="WP_062834883.1">
    <property type="nucleotide sequence ID" value="NZ_BCNV01000001.1"/>
</dbReference>
<proteinExistence type="predicted"/>
<sequence length="67" mass="7816">MNIIVNGQRMEIEDRLNRVDKLLQSFDLQVKTVVVELNRHILTREYHETTALREGDRIEIVHFVGGG</sequence>
<name>A0A117I1K3_PAEAM</name>
<dbReference type="InterPro" id="IPR016155">
    <property type="entry name" value="Mopterin_synth/thiamin_S_b"/>
</dbReference>
<dbReference type="PANTHER" id="PTHR34472:SF1">
    <property type="entry name" value="SULFUR CARRIER PROTEIN THIS"/>
    <property type="match status" value="1"/>
</dbReference>
<dbReference type="Pfam" id="PF02597">
    <property type="entry name" value="ThiS"/>
    <property type="match status" value="1"/>
</dbReference>
<dbReference type="Gene3D" id="3.10.20.30">
    <property type="match status" value="1"/>
</dbReference>
<dbReference type="AlphaFoldDB" id="A0A117I1K3"/>
<evidence type="ECO:0000313" key="2">
    <source>
        <dbReference type="Proteomes" id="UP000069697"/>
    </source>
</evidence>
<dbReference type="InterPro" id="IPR010035">
    <property type="entry name" value="Thi_S"/>
</dbReference>
<comment type="caution">
    <text evidence="1">The sequence shown here is derived from an EMBL/GenBank/DDBJ whole genome shotgun (WGS) entry which is preliminary data.</text>
</comment>
<evidence type="ECO:0000313" key="1">
    <source>
        <dbReference type="EMBL" id="GAS82324.1"/>
    </source>
</evidence>
<dbReference type="EMBL" id="BCNV01000001">
    <property type="protein sequence ID" value="GAS82324.1"/>
    <property type="molecule type" value="Genomic_DNA"/>
</dbReference>
<organism evidence="1 2">
    <name type="scientific">Paenibacillus amylolyticus</name>
    <dbReference type="NCBI Taxonomy" id="1451"/>
    <lineage>
        <taxon>Bacteria</taxon>
        <taxon>Bacillati</taxon>
        <taxon>Bacillota</taxon>
        <taxon>Bacilli</taxon>
        <taxon>Bacillales</taxon>
        <taxon>Paenibacillaceae</taxon>
        <taxon>Paenibacillus</taxon>
    </lineage>
</organism>
<gene>
    <name evidence="1" type="ORF">PAHA3_2398</name>
</gene>
<protein>
    <submittedName>
        <fullName evidence="1">Thiazole biosynthesis protein, ThiG</fullName>
    </submittedName>
</protein>
<dbReference type="NCBIfam" id="TIGR01683">
    <property type="entry name" value="thiS"/>
    <property type="match status" value="1"/>
</dbReference>
<dbReference type="InterPro" id="IPR012675">
    <property type="entry name" value="Beta-grasp_dom_sf"/>
</dbReference>
<reference evidence="2" key="2">
    <citation type="submission" date="2016-01" db="EMBL/GenBank/DDBJ databases">
        <title>Draft Genome Sequence of Paenibacillus amylolyticus Heshi-A3 that Was Isolated from Fermented Rice Bran with Aging Salted Mackerel, Which Was Named Heshiko as Traditional Fermented Seafood in Japan.</title>
        <authorList>
            <person name="Akuzawa S."/>
            <person name="Nakagawa J."/>
            <person name="Kanekatsu T."/>
            <person name="Kubota E."/>
            <person name="Ohtake R."/>
            <person name="Suzuki T."/>
            <person name="Kanesaki Y."/>
        </authorList>
    </citation>
    <scope>NUCLEOTIDE SEQUENCE [LARGE SCALE GENOMIC DNA]</scope>
    <source>
        <strain evidence="2">Heshi-A3</strain>
    </source>
</reference>
<accession>A0A117I1K3</accession>
<dbReference type="Proteomes" id="UP000069697">
    <property type="component" value="Unassembled WGS sequence"/>
</dbReference>
<dbReference type="CDD" id="cd00565">
    <property type="entry name" value="Ubl_ThiS"/>
    <property type="match status" value="1"/>
</dbReference>
<reference evidence="1 2" key="1">
    <citation type="journal article" date="2016" name="Genome Announc.">
        <title>Draft Genome Sequence of Paenibacillus amylolyticus Heshi-A3, Isolated from Fermented Rice Bran in a Japanese Fermented Seafood Dish.</title>
        <authorList>
            <person name="Akuzawa S."/>
            <person name="Nagaoka J."/>
            <person name="Kanekatsu M."/>
            <person name="Kubota E."/>
            <person name="Ohtake R."/>
            <person name="Suzuki T."/>
            <person name="Kanesaki Y."/>
        </authorList>
    </citation>
    <scope>NUCLEOTIDE SEQUENCE [LARGE SCALE GENOMIC DNA]</scope>
    <source>
        <strain evidence="1 2">Heshi-A3</strain>
    </source>
</reference>
<dbReference type="InterPro" id="IPR003749">
    <property type="entry name" value="ThiS/MoaD-like"/>
</dbReference>
<dbReference type="PANTHER" id="PTHR34472">
    <property type="entry name" value="SULFUR CARRIER PROTEIN THIS"/>
    <property type="match status" value="1"/>
</dbReference>
<dbReference type="SUPFAM" id="SSF54285">
    <property type="entry name" value="MoaD/ThiS"/>
    <property type="match status" value="1"/>
</dbReference>